<dbReference type="InterPro" id="IPR005325">
    <property type="entry name" value="DUF308_memb"/>
</dbReference>
<dbReference type="Pfam" id="PF03729">
    <property type="entry name" value="DUF308"/>
    <property type="match status" value="2"/>
</dbReference>
<dbReference type="Pfam" id="PF03583">
    <property type="entry name" value="LIP"/>
    <property type="match status" value="1"/>
</dbReference>
<feature type="transmembrane region" description="Helical" evidence="1">
    <location>
        <begin position="155"/>
        <end position="177"/>
    </location>
</feature>
<dbReference type="EMBL" id="CP058316">
    <property type="protein sequence ID" value="QLD11570.1"/>
    <property type="molecule type" value="Genomic_DNA"/>
</dbReference>
<proteinExistence type="predicted"/>
<dbReference type="InterPro" id="IPR029058">
    <property type="entry name" value="AB_hydrolase_fold"/>
</dbReference>
<evidence type="ECO:0000313" key="2">
    <source>
        <dbReference type="EMBL" id="QLD11570.1"/>
    </source>
</evidence>
<keyword evidence="1" id="KW-0472">Membrane</keyword>
<feature type="transmembrane region" description="Helical" evidence="1">
    <location>
        <begin position="133"/>
        <end position="149"/>
    </location>
</feature>
<keyword evidence="1" id="KW-1133">Transmembrane helix</keyword>
<dbReference type="SUPFAM" id="SSF53474">
    <property type="entry name" value="alpha/beta-Hydrolases"/>
    <property type="match status" value="1"/>
</dbReference>
<reference evidence="2 3" key="1">
    <citation type="submission" date="2020-06" db="EMBL/GenBank/DDBJ databases">
        <authorList>
            <person name="Jo H."/>
        </authorList>
    </citation>
    <scope>NUCLEOTIDE SEQUENCE [LARGE SCALE GENOMIC DNA]</scope>
    <source>
        <strain evidence="2 3">I46</strain>
    </source>
</reference>
<dbReference type="AlphaFoldDB" id="A0A7D5EXB4"/>
<name>A0A7D5EXB4_9MICO</name>
<dbReference type="InterPro" id="IPR005152">
    <property type="entry name" value="Lipase_secreted"/>
</dbReference>
<sequence>MRLLERLAIARLHARLPAWVRIVVAVVAVVLGVVIVIRPTTALDVLAWLLGGGMALTGLLELTGREGETHRPRWRTATGVAWLLGGAVVLLAPGLTVRVVAIVVGVLLLLGGILGVVAAFGRGRSWDARIADVAFGVSGVIFGALALFWPDITLLVVAVVFGARLIMSGTVDLWTRLRRRHDDRAAQRGGESGRPRRRWGRTVIAIASVALAVTTTIVTTPLREGSTVVDDFYAAPRDLPDEPGRLVRAEPFTGGIPASAEGWRILYTTTGVDGEVRVASAIVAVPREGEGRWPVIDWNHGTTGFAAHCAPSLQPRGLWAGAFYMLPRAIKQGWAVVGTDYIGLGTEGPHPYLVGPPSAHASLDAVRAARELDEADLGARTVVWGHSQGGAAALWTGAIAREYAPDVWVQGVAALAPASDPAALVQGISGVTGGSIFASYAFASFSEIYPEIEYRDYVRPGAETALRQMSERCLSDPTIVLSVAAALGMSRDPALFSRSPASGALGRHLRENTAPLHSTAPLLLAHGGADSIIPVGTQAAFVDRMCAAGQDVDFRTYAGFEHAGVVERPSPLIDELFAWTADRFAGVPVAEGCTTTER</sequence>
<protein>
    <submittedName>
        <fullName evidence="2">DUF308 domain-containing protein</fullName>
    </submittedName>
</protein>
<dbReference type="GO" id="GO:0004806">
    <property type="term" value="F:triacylglycerol lipase activity"/>
    <property type="evidence" value="ECO:0007669"/>
    <property type="project" value="InterPro"/>
</dbReference>
<evidence type="ECO:0000256" key="1">
    <source>
        <dbReference type="SAM" id="Phobius"/>
    </source>
</evidence>
<accession>A0A7D5EXB4</accession>
<feature type="transmembrane region" description="Helical" evidence="1">
    <location>
        <begin position="45"/>
        <end position="62"/>
    </location>
</feature>
<feature type="transmembrane region" description="Helical" evidence="1">
    <location>
        <begin position="74"/>
        <end position="93"/>
    </location>
</feature>
<dbReference type="PANTHER" id="PTHR34853">
    <property type="match status" value="1"/>
</dbReference>
<feature type="transmembrane region" description="Helical" evidence="1">
    <location>
        <begin position="198"/>
        <end position="218"/>
    </location>
</feature>
<feature type="transmembrane region" description="Helical" evidence="1">
    <location>
        <begin position="20"/>
        <end position="39"/>
    </location>
</feature>
<keyword evidence="1" id="KW-0812">Transmembrane</keyword>
<organism evidence="2 3">
    <name type="scientific">Microbacterium oleivorans</name>
    <dbReference type="NCBI Taxonomy" id="273677"/>
    <lineage>
        <taxon>Bacteria</taxon>
        <taxon>Bacillati</taxon>
        <taxon>Actinomycetota</taxon>
        <taxon>Actinomycetes</taxon>
        <taxon>Micrococcales</taxon>
        <taxon>Microbacteriaceae</taxon>
        <taxon>Microbacterium</taxon>
    </lineage>
</organism>
<evidence type="ECO:0000313" key="3">
    <source>
        <dbReference type="Proteomes" id="UP000509638"/>
    </source>
</evidence>
<dbReference type="Gene3D" id="3.40.50.1820">
    <property type="entry name" value="alpha/beta hydrolase"/>
    <property type="match status" value="2"/>
</dbReference>
<gene>
    <name evidence="2" type="ORF">HW566_07165</name>
</gene>
<dbReference type="RefSeq" id="WP_178011600.1">
    <property type="nucleotide sequence ID" value="NZ_CP058316.1"/>
</dbReference>
<dbReference type="PANTHER" id="PTHR34853:SF1">
    <property type="entry name" value="LIPASE 5"/>
    <property type="match status" value="1"/>
</dbReference>
<dbReference type="Proteomes" id="UP000509638">
    <property type="component" value="Chromosome"/>
</dbReference>
<feature type="transmembrane region" description="Helical" evidence="1">
    <location>
        <begin position="99"/>
        <end position="121"/>
    </location>
</feature>
<dbReference type="GO" id="GO:0016042">
    <property type="term" value="P:lipid catabolic process"/>
    <property type="evidence" value="ECO:0007669"/>
    <property type="project" value="InterPro"/>
</dbReference>